<accession>A0A411ZJZ0</accession>
<dbReference type="Pfam" id="PF07441">
    <property type="entry name" value="BofA"/>
    <property type="match status" value="1"/>
</dbReference>
<dbReference type="EMBL" id="QRST01000026">
    <property type="protein sequence ID" value="RGQ03124.1"/>
    <property type="molecule type" value="Genomic_DNA"/>
</dbReference>
<keyword evidence="1" id="KW-0472">Membrane</keyword>
<comment type="caution">
    <text evidence="2">The sequence shown here is derived from an EMBL/GenBank/DDBJ whole genome shotgun (WGS) entry which is preliminary data.</text>
</comment>
<dbReference type="NCBIfam" id="TIGR02862">
    <property type="entry name" value="spore_BofA"/>
    <property type="match status" value="1"/>
</dbReference>
<name>A0A411ZJZ0_9FIRM</name>
<dbReference type="InterPro" id="IPR010001">
    <property type="entry name" value="BofA"/>
</dbReference>
<dbReference type="AlphaFoldDB" id="A0A411ZJZ0"/>
<protein>
    <submittedName>
        <fullName evidence="2">Pro-sigmaK processing inhibitor BofA</fullName>
    </submittedName>
</protein>
<gene>
    <name evidence="2" type="primary">bofA</name>
    <name evidence="3" type="ORF">DWY77_11260</name>
    <name evidence="2" type="ORF">DWZ11_10175</name>
</gene>
<keyword evidence="1" id="KW-1133">Transmembrane helix</keyword>
<proteinExistence type="predicted"/>
<feature type="transmembrane region" description="Helical" evidence="1">
    <location>
        <begin position="30"/>
        <end position="48"/>
    </location>
</feature>
<feature type="transmembrane region" description="Helical" evidence="1">
    <location>
        <begin position="6"/>
        <end position="23"/>
    </location>
</feature>
<feature type="transmembrane region" description="Helical" evidence="1">
    <location>
        <begin position="54"/>
        <end position="80"/>
    </location>
</feature>
<evidence type="ECO:0000313" key="4">
    <source>
        <dbReference type="Proteomes" id="UP000284662"/>
    </source>
</evidence>
<evidence type="ECO:0000313" key="3">
    <source>
        <dbReference type="EMBL" id="RGQ77655.1"/>
    </source>
</evidence>
<dbReference type="Proteomes" id="UP000284662">
    <property type="component" value="Unassembled WGS sequence"/>
</dbReference>
<reference evidence="4 5" key="1">
    <citation type="submission" date="2018-08" db="EMBL/GenBank/DDBJ databases">
        <title>A genome reference for cultivated species of the human gut microbiota.</title>
        <authorList>
            <person name="Zou Y."/>
            <person name="Xue W."/>
            <person name="Luo G."/>
        </authorList>
    </citation>
    <scope>NUCLEOTIDE SEQUENCE [LARGE SCALE GENOMIC DNA]</scope>
    <source>
        <strain evidence="3 5">AF27-12</strain>
        <strain evidence="2 4">AF29-2</strain>
    </source>
</reference>
<evidence type="ECO:0000313" key="2">
    <source>
        <dbReference type="EMBL" id="RGQ03124.1"/>
    </source>
</evidence>
<keyword evidence="1" id="KW-0812">Transmembrane</keyword>
<evidence type="ECO:0000256" key="1">
    <source>
        <dbReference type="SAM" id="Phobius"/>
    </source>
</evidence>
<dbReference type="GeneID" id="62779412"/>
<organism evidence="2 4">
    <name type="scientific">Megamonas rupellensis</name>
    <dbReference type="NCBI Taxonomy" id="491921"/>
    <lineage>
        <taxon>Bacteria</taxon>
        <taxon>Bacillati</taxon>
        <taxon>Bacillota</taxon>
        <taxon>Negativicutes</taxon>
        <taxon>Selenomonadales</taxon>
        <taxon>Selenomonadaceae</taxon>
        <taxon>Megamonas</taxon>
    </lineage>
</organism>
<dbReference type="EMBL" id="QRTP01000042">
    <property type="protein sequence ID" value="RGQ77655.1"/>
    <property type="molecule type" value="Genomic_DNA"/>
</dbReference>
<evidence type="ECO:0000313" key="5">
    <source>
        <dbReference type="Proteomes" id="UP000286147"/>
    </source>
</evidence>
<sequence length="83" mass="9177">MVESTLVIAFFVGLLILCVFTKIFSMPLKILWNCIYNSIIGAIVLYIINFLGFVYIPINFITALIAGIFGVPGVLVLAIYSML</sequence>
<dbReference type="Proteomes" id="UP000286147">
    <property type="component" value="Unassembled WGS sequence"/>
</dbReference>
<dbReference type="RefSeq" id="WP_008539849.1">
    <property type="nucleotide sequence ID" value="NZ_JACJJU010000007.1"/>
</dbReference>